<dbReference type="RefSeq" id="XP_017988988.1">
    <property type="nucleotide sequence ID" value="XM_018133499.1"/>
</dbReference>
<feature type="signal peptide" evidence="1">
    <location>
        <begin position="1"/>
        <end position="18"/>
    </location>
</feature>
<evidence type="ECO:0000313" key="3">
    <source>
        <dbReference type="EMBL" id="AMD21992.1"/>
    </source>
</evidence>
<dbReference type="OrthoDB" id="2138282at2759"/>
<proteinExistence type="predicted"/>
<dbReference type="Proteomes" id="UP000243052">
    <property type="component" value="Chromosome vi"/>
</dbReference>
<keyword evidence="1" id="KW-0732">Signal</keyword>
<dbReference type="SUPFAM" id="SSF50475">
    <property type="entry name" value="FMN-binding split barrel"/>
    <property type="match status" value="1"/>
</dbReference>
<evidence type="ECO:0000259" key="2">
    <source>
        <dbReference type="Pfam" id="PF13883"/>
    </source>
</evidence>
<dbReference type="EMBL" id="CP014246">
    <property type="protein sequence ID" value="AMD21992.1"/>
    <property type="molecule type" value="Genomic_DNA"/>
</dbReference>
<dbReference type="PANTHER" id="PTHR37273:SF1">
    <property type="entry name" value="ADL397C-AP"/>
    <property type="match status" value="1"/>
</dbReference>
<name>A0A120K2M4_9SACH</name>
<evidence type="ECO:0000313" key="4">
    <source>
        <dbReference type="Proteomes" id="UP000243052"/>
    </source>
</evidence>
<dbReference type="InterPro" id="IPR055343">
    <property type="entry name" value="CREG_beta-barrel"/>
</dbReference>
<keyword evidence="4" id="KW-1185">Reference proteome</keyword>
<feature type="chain" id="PRO_5007167101" evidence="1">
    <location>
        <begin position="19"/>
        <end position="182"/>
    </location>
</feature>
<protein>
    <submittedName>
        <fullName evidence="3">HFR137Wp</fullName>
    </submittedName>
</protein>
<dbReference type="AlphaFoldDB" id="A0A120K2M4"/>
<evidence type="ECO:0000256" key="1">
    <source>
        <dbReference type="SAM" id="SignalP"/>
    </source>
</evidence>
<dbReference type="InterPro" id="IPR012349">
    <property type="entry name" value="Split_barrel_FMN-bd"/>
</dbReference>
<organism evidence="3 4">
    <name type="scientific">Eremothecium sinecaudum</name>
    <dbReference type="NCBI Taxonomy" id="45286"/>
    <lineage>
        <taxon>Eukaryota</taxon>
        <taxon>Fungi</taxon>
        <taxon>Dikarya</taxon>
        <taxon>Ascomycota</taxon>
        <taxon>Saccharomycotina</taxon>
        <taxon>Saccharomycetes</taxon>
        <taxon>Saccharomycetales</taxon>
        <taxon>Saccharomycetaceae</taxon>
        <taxon>Eremothecium</taxon>
    </lineage>
</organism>
<dbReference type="STRING" id="45286.A0A120K2M4"/>
<sequence>MKLQFFGLLTTIIASVFAKQTEQEAGQSIRKIVGNDSNIILSIFSESDAMPVGISVYYVSTDACEGVASDGDPIIVLREGGYLERNFNINKKISLTLTENNGKTPLFSDSAILFGGLSKIEQSEELKKCFLKAHPDAGAWVPGPSNLNQYYRYHISKIFQFAGAGSSSYLGFVDPKYYYTVG</sequence>
<reference evidence="3 4" key="1">
    <citation type="submission" date="2016-01" db="EMBL/GenBank/DDBJ databases">
        <title>Genome sequence of the yeast Holleya sinecauda.</title>
        <authorList>
            <person name="Dietrich F.S."/>
        </authorList>
    </citation>
    <scope>NUCLEOTIDE SEQUENCE [LARGE SCALE GENOMIC DNA]</scope>
    <source>
        <strain evidence="3 4">ATCC 58844</strain>
    </source>
</reference>
<dbReference type="Pfam" id="PF13883">
    <property type="entry name" value="CREG_beta-barrel"/>
    <property type="match status" value="1"/>
</dbReference>
<accession>A0A120K2M4</accession>
<dbReference type="PANTHER" id="PTHR37273">
    <property type="entry name" value="CHROMOSOME 8, WHOLE GENOME SHOTGUN SEQUENCE"/>
    <property type="match status" value="1"/>
</dbReference>
<dbReference type="Gene3D" id="2.30.110.10">
    <property type="entry name" value="Electron Transport, Fmn-binding Protein, Chain A"/>
    <property type="match status" value="1"/>
</dbReference>
<gene>
    <name evidence="3" type="ORF">AW171_hschr63991</name>
</gene>
<dbReference type="GeneID" id="28725316"/>
<feature type="domain" description="CREG-like beta-barrel" evidence="2">
    <location>
        <begin position="21"/>
        <end position="179"/>
    </location>
</feature>